<dbReference type="PATRIC" id="fig|1838286.3.peg.1709"/>
<dbReference type="InterPro" id="IPR046342">
    <property type="entry name" value="CBS_dom_sf"/>
</dbReference>
<evidence type="ECO:0000256" key="3">
    <source>
        <dbReference type="ARBA" id="ARBA00023122"/>
    </source>
</evidence>
<dbReference type="GO" id="GO:0005975">
    <property type="term" value="P:carbohydrate metabolic process"/>
    <property type="evidence" value="ECO:0007669"/>
    <property type="project" value="InterPro"/>
</dbReference>
<evidence type="ECO:0000313" key="9">
    <source>
        <dbReference type="EMBL" id="AOS44629.1"/>
    </source>
</evidence>
<accession>A0A1D8AUQ7</accession>
<gene>
    <name evidence="9" type="primary">kdsD</name>
    <name evidence="9" type="ORF">Verru16b_01695</name>
</gene>
<dbReference type="PANTHER" id="PTHR42745">
    <property type="match status" value="1"/>
</dbReference>
<dbReference type="GO" id="GO:0019146">
    <property type="term" value="F:arabinose-5-phosphate isomerase activity"/>
    <property type="evidence" value="ECO:0007669"/>
    <property type="project" value="UniProtKB-EC"/>
</dbReference>
<dbReference type="AlphaFoldDB" id="A0A1D8AUQ7"/>
<dbReference type="CDD" id="cd05014">
    <property type="entry name" value="SIS_Kpsf"/>
    <property type="match status" value="1"/>
</dbReference>
<dbReference type="InterPro" id="IPR004800">
    <property type="entry name" value="KdsD/KpsF-type"/>
</dbReference>
<feature type="site" description="Catalytically relevant" evidence="5">
    <location>
        <position position="110"/>
    </location>
</feature>
<feature type="site" description="Catalytically relevant" evidence="5">
    <location>
        <position position="192"/>
    </location>
</feature>
<dbReference type="InterPro" id="IPR035474">
    <property type="entry name" value="SIS_Kpsf"/>
</dbReference>
<dbReference type="InterPro" id="IPR001347">
    <property type="entry name" value="SIS_dom"/>
</dbReference>
<evidence type="ECO:0000259" key="7">
    <source>
        <dbReference type="PROSITE" id="PS51371"/>
    </source>
</evidence>
<dbReference type="GO" id="GO:0097367">
    <property type="term" value="F:carbohydrate derivative binding"/>
    <property type="evidence" value="ECO:0007669"/>
    <property type="project" value="InterPro"/>
</dbReference>
<feature type="site" description="Catalytically relevant" evidence="5">
    <location>
        <position position="58"/>
    </location>
</feature>
<dbReference type="EMBL" id="CP016094">
    <property type="protein sequence ID" value="AOS44629.1"/>
    <property type="molecule type" value="Genomic_DNA"/>
</dbReference>
<dbReference type="NCBIfam" id="TIGR00393">
    <property type="entry name" value="kpsF"/>
    <property type="match status" value="1"/>
</dbReference>
<dbReference type="Pfam" id="PF01380">
    <property type="entry name" value="SIS"/>
    <property type="match status" value="1"/>
</dbReference>
<evidence type="ECO:0000259" key="8">
    <source>
        <dbReference type="PROSITE" id="PS51464"/>
    </source>
</evidence>
<dbReference type="PANTHER" id="PTHR42745:SF1">
    <property type="entry name" value="ARABINOSE 5-PHOSPHATE ISOMERASE KDSD"/>
    <property type="match status" value="1"/>
</dbReference>
<dbReference type="SUPFAM" id="SSF53697">
    <property type="entry name" value="SIS domain"/>
    <property type="match status" value="1"/>
</dbReference>
<dbReference type="OrthoDB" id="9762536at2"/>
<dbReference type="PROSITE" id="PS51464">
    <property type="entry name" value="SIS"/>
    <property type="match status" value="1"/>
</dbReference>
<dbReference type="KEGG" id="obg:Verru16b_01695"/>
<proteinExistence type="inferred from homology"/>
<evidence type="ECO:0000256" key="2">
    <source>
        <dbReference type="ARBA" id="ARBA00022737"/>
    </source>
</evidence>
<dbReference type="InterPro" id="IPR050986">
    <property type="entry name" value="GutQ/KpsF_isomerases"/>
</dbReference>
<evidence type="ECO:0000256" key="4">
    <source>
        <dbReference type="PIRNR" id="PIRNR004692"/>
    </source>
</evidence>
<keyword evidence="2" id="KW-0677">Repeat</keyword>
<dbReference type="InterPro" id="IPR000644">
    <property type="entry name" value="CBS_dom"/>
</dbReference>
<name>A0A1D8AUQ7_9BACT</name>
<evidence type="ECO:0000256" key="5">
    <source>
        <dbReference type="PIRSR" id="PIRSR004692-3"/>
    </source>
</evidence>
<dbReference type="EC" id="5.3.1.13" evidence="9"/>
<keyword evidence="9" id="KW-0413">Isomerase</keyword>
<dbReference type="STRING" id="1838286.Verru16b_01695"/>
<dbReference type="GO" id="GO:1901135">
    <property type="term" value="P:carbohydrate derivative metabolic process"/>
    <property type="evidence" value="ECO:0007669"/>
    <property type="project" value="InterPro"/>
</dbReference>
<sequence length="330" mass="34223">MPLDAATLLAKARTCLALERAALTATARGLDEDFVSVVRAVEATVDAGGKLILSGVGKNAPIAQKIAGTLNSIGVPSCFLDATQALHGDLGLCAAGDLAILLSNSGATQEMLRLLPLFERFGLKTVALTGAPASELARSTDYRLVYRAPREACPLALAPTASTTAALALGDALAMVLLESRGLTREDFARYHPAGTLGMTLLLRVKDIMRTGAGCPVLPEKKTSVQGAIFAMTKAKAGAVALVDAKGRLTGIFTDGDFRRSALTGGSAFLTTPVSAFMTKGGKTVPAGALAVEALKIFQQLKISDLFAVDGQGRPTGYIDVQDLPKLKIL</sequence>
<evidence type="ECO:0000256" key="6">
    <source>
        <dbReference type="PROSITE-ProRule" id="PRU00703"/>
    </source>
</evidence>
<evidence type="ECO:0000256" key="1">
    <source>
        <dbReference type="ARBA" id="ARBA00008165"/>
    </source>
</evidence>
<feature type="site" description="Catalytically relevant" evidence="5">
    <location>
        <position position="151"/>
    </location>
</feature>
<dbReference type="Gene3D" id="3.40.50.10490">
    <property type="entry name" value="Glucose-6-phosphate isomerase like protein, domain 1"/>
    <property type="match status" value="1"/>
</dbReference>
<protein>
    <submittedName>
        <fullName evidence="9">Arabinose 5-phosphate isomerase KdsD</fullName>
        <ecNumber evidence="9">5.3.1.13</ecNumber>
    </submittedName>
</protein>
<feature type="domain" description="CBS" evidence="7">
    <location>
        <begin position="209"/>
        <end position="269"/>
    </location>
</feature>
<dbReference type="Pfam" id="PF00571">
    <property type="entry name" value="CBS"/>
    <property type="match status" value="2"/>
</dbReference>
<keyword evidence="10" id="KW-1185">Reference proteome</keyword>
<comment type="similarity">
    <text evidence="1 4">Belongs to the SIS family. GutQ/KpsF subfamily.</text>
</comment>
<dbReference type="PIRSF" id="PIRSF004692">
    <property type="entry name" value="KdsD_KpsF"/>
    <property type="match status" value="1"/>
</dbReference>
<dbReference type="InterPro" id="IPR046348">
    <property type="entry name" value="SIS_dom_sf"/>
</dbReference>
<keyword evidence="3 6" id="KW-0129">CBS domain</keyword>
<dbReference type="RefSeq" id="WP_069961863.1">
    <property type="nucleotide sequence ID" value="NZ_CP016094.1"/>
</dbReference>
<organism evidence="9 10">
    <name type="scientific">Lacunisphaera limnophila</name>
    <dbReference type="NCBI Taxonomy" id="1838286"/>
    <lineage>
        <taxon>Bacteria</taxon>
        <taxon>Pseudomonadati</taxon>
        <taxon>Verrucomicrobiota</taxon>
        <taxon>Opitutia</taxon>
        <taxon>Opitutales</taxon>
        <taxon>Opitutaceae</taxon>
        <taxon>Lacunisphaera</taxon>
    </lineage>
</organism>
<dbReference type="Proteomes" id="UP000095228">
    <property type="component" value="Chromosome"/>
</dbReference>
<dbReference type="Gene3D" id="3.10.580.10">
    <property type="entry name" value="CBS-domain"/>
    <property type="match status" value="1"/>
</dbReference>
<feature type="domain" description="SIS" evidence="8">
    <location>
        <begin position="41"/>
        <end position="183"/>
    </location>
</feature>
<reference evidence="9 10" key="1">
    <citation type="submission" date="2016-06" db="EMBL/GenBank/DDBJ databases">
        <title>Three novel species with peptidoglycan cell walls form the new genus Lacunisphaera gen. nov. in the family Opitutaceae of the verrucomicrobial subdivision 4.</title>
        <authorList>
            <person name="Rast P."/>
            <person name="Gloeckner I."/>
            <person name="Jogler M."/>
            <person name="Boedeker C."/>
            <person name="Jeske O."/>
            <person name="Wiegand S."/>
            <person name="Reinhardt R."/>
            <person name="Schumann P."/>
            <person name="Rohde M."/>
            <person name="Spring S."/>
            <person name="Gloeckner F.O."/>
            <person name="Jogler C."/>
        </authorList>
    </citation>
    <scope>NUCLEOTIDE SEQUENCE [LARGE SCALE GENOMIC DNA]</scope>
    <source>
        <strain evidence="9 10">IG16b</strain>
    </source>
</reference>
<evidence type="ECO:0000313" key="10">
    <source>
        <dbReference type="Proteomes" id="UP000095228"/>
    </source>
</evidence>
<dbReference type="CDD" id="cd04604">
    <property type="entry name" value="CBS_pair_SIS_assoc"/>
    <property type="match status" value="1"/>
</dbReference>
<dbReference type="PROSITE" id="PS51371">
    <property type="entry name" value="CBS"/>
    <property type="match status" value="1"/>
</dbReference>